<evidence type="ECO:0000256" key="10">
    <source>
        <dbReference type="ARBA" id="ARBA00023157"/>
    </source>
</evidence>
<evidence type="ECO:0000256" key="6">
    <source>
        <dbReference type="ARBA" id="ARBA00022801"/>
    </source>
</evidence>
<dbReference type="InterPro" id="IPR043504">
    <property type="entry name" value="Peptidase_S1_PA_chymotrypsin"/>
</dbReference>
<evidence type="ECO:0000256" key="2">
    <source>
        <dbReference type="ARBA" id="ARBA00022659"/>
    </source>
</evidence>
<keyword evidence="3 14" id="KW-0645">Protease</keyword>
<name>A0A7R9KJ83_9ACAR</name>
<dbReference type="EMBL" id="CAJPIZ010001374">
    <property type="protein sequence ID" value="CAG2103385.1"/>
    <property type="molecule type" value="Genomic_DNA"/>
</dbReference>
<feature type="domain" description="Peptidase S1" evidence="15">
    <location>
        <begin position="1"/>
        <end position="204"/>
    </location>
</feature>
<keyword evidence="6 14" id="KW-0378">Hydrolase</keyword>
<feature type="domain" description="Peptidase S1" evidence="15">
    <location>
        <begin position="1233"/>
        <end position="1459"/>
    </location>
</feature>
<dbReference type="InterPro" id="IPR001254">
    <property type="entry name" value="Trypsin_dom"/>
</dbReference>
<feature type="domain" description="Peptidase S1" evidence="15">
    <location>
        <begin position="210"/>
        <end position="443"/>
    </location>
</feature>
<dbReference type="SUPFAM" id="SSF50494">
    <property type="entry name" value="Trypsin-like serine proteases"/>
    <property type="match status" value="7"/>
</dbReference>
<dbReference type="FunFam" id="2.40.10.10:FF:000120">
    <property type="entry name" value="Putative serine protease"/>
    <property type="match status" value="1"/>
</dbReference>
<dbReference type="InterPro" id="IPR033116">
    <property type="entry name" value="TRYPSIN_SER"/>
</dbReference>
<accession>A0A7R9KJ83</accession>
<dbReference type="FunFam" id="2.40.10.10:FF:000068">
    <property type="entry name" value="transmembrane protease serine 2"/>
    <property type="match status" value="2"/>
</dbReference>
<feature type="domain" description="Peptidase S1" evidence="15">
    <location>
        <begin position="995"/>
        <end position="1228"/>
    </location>
</feature>
<dbReference type="SMART" id="SM00020">
    <property type="entry name" value="Tryp_SPc"/>
    <property type="match status" value="6"/>
</dbReference>
<dbReference type="PROSITE" id="PS00135">
    <property type="entry name" value="TRYPSIN_SER"/>
    <property type="match status" value="3"/>
</dbReference>
<dbReference type="InterPro" id="IPR051487">
    <property type="entry name" value="Ser/Thr_Proteases_Immune/Dev"/>
</dbReference>
<evidence type="ECO:0000256" key="12">
    <source>
        <dbReference type="ARBA" id="ARBA00052079"/>
    </source>
</evidence>
<evidence type="ECO:0000256" key="9">
    <source>
        <dbReference type="ARBA" id="ARBA00022889"/>
    </source>
</evidence>
<keyword evidence="2" id="KW-0768">Sushi</keyword>
<comment type="similarity">
    <text evidence="11">Belongs to the peptidase S1 family. CLIP subfamily.</text>
</comment>
<evidence type="ECO:0000256" key="11">
    <source>
        <dbReference type="ARBA" id="ARBA00024195"/>
    </source>
</evidence>
<keyword evidence="17" id="KW-1185">Reference proteome</keyword>
<keyword evidence="9" id="KW-0130">Cell adhesion</keyword>
<sequence length="1461" mass="160228">MANINIEVIVDGQPLPLMSCGGSIINENWILTAAHCVHMSYNNLDIKTKNSLRLSASKIIAHQDFDYDKQINDIAIIKLNETLDFKFKHKFLRPVCIPDLINKPTDNCVATGYGSQSKCTRRFQQNTNANMERNICAGGNSAGGLGTCLGDSGGPLQCYSHSEGKWYQMGVTSWGRPCAHPNIPDVSIQGLELPENCGKSKSKLHINSGIEGGSYASVGEFPWQALLAEWIDDQWDDQCGATIIADQWILTAAHCFLGSHNKSDYLVRLGVHNRSAHEPSEYDFSASLLVEHPEWNMAKVANDIALIKLNETLDFNGKHKHLEPICVPNKATKVSDKCLSVDYERPDLLKKLNQPIIDSTICAKRYSSIYNDTIEVCTRADSQGVSGVCSGDSGGPLICPGSDGKWYQLGVTSYSAGSCNHDHLEDVFSRVTTYNDWIQKLGVTSYSAGSCNHDHLEDVFSRVTTYNDWIQKYYINLVITNNWHIPCMYGVDRCGHSSAKNPMSTPGVNIVGGVDAEQGEFPWQAMITRHIEDELYELCGGTIINEQWILSAAHCLNDSDDLNAYEVWLGYLNLDQTDGSQSKHKVQTIIVHYGYDQDDFGTINDIGLLKLSDKLDFNGKHSTLQPICRATENTKLTDNCMATGFGYLNGDGPLPKTLQKVNEPLINTTKCKSKYPRVNLTTNVCAGGSGGKGTCFGDSGGPLQCKGTDGLWYEVGITSYGVGCAELEWPDVFTRVAGFDEWIQKAIQYIDGDSSGAHINTRGEFPWQAIVKRYFTKGGESFAEWCGGTILDQQWILTAAHCLAMGSNPDKYEVMLGYISLDNKDGNESNHKVETDMLDFNGKDNNLQPICRATETTKLTDNCIASGFGYLNKEGPQAKILQKVSEPLMDTNKCRLVFTRVNPETNVCGGGSGGSGTCQGDSGGPLQCKGTDGLWYEVGITSYGVPCAEPGYADVFTRVAVFCADYCEKTEFNDCDGSQNCGKSQARGVDTDFSIRDAVNTMSGEFPWQALIATPGGKDICGAAIINDNWVLTAAHCVVFIDDFSGFTVKLGIHSRKEGADTNIKIKKVVHPENDVGMVTNDIALIQLKDKLDFTGKHKHLAPICLATADTELTDNCVVTGFSLSDTKKKQVLQKSSQPIIDTKMCADVYDPMYSWNIDNEYCVGDTSRGFRNCVGDGGGPLQCLSNEGAWILAGINSYGPDPCGKPGEPDVYTKVSAYSEWIDSEWTSLYFSVRVRLGVHNRTAYGVNEFDVKVEKIIKYDDLVVPNDIALLKLSETLDFNDRHKTLAPICLPKPTTKLTDDCMATGFGYIDNDGDRPDILQKVKQNIFDSNECKKLYDFVNTTAEVCAKGRASTDICEADSGGPLQCKDSTGMWYQMGVVSLGDFVNTTAEVCAKGRASTDICEADSGGPLQCKDSTGMWYQMGVVSLGSSPCGTSNEPDIYTRVTTFYDWIQQQIQLN</sequence>
<dbReference type="EMBL" id="OC855949">
    <property type="protein sequence ID" value="CAD7622955.1"/>
    <property type="molecule type" value="Genomic_DNA"/>
</dbReference>
<keyword evidence="7" id="KW-0353">Hemolymph clotting</keyword>
<dbReference type="InterPro" id="IPR001314">
    <property type="entry name" value="Peptidase_S1A"/>
</dbReference>
<protein>
    <recommendedName>
        <fullName evidence="13">limulus clotting factor C</fullName>
        <ecNumber evidence="13">3.4.21.84</ecNumber>
    </recommendedName>
</protein>
<reference evidence="16" key="1">
    <citation type="submission" date="2020-11" db="EMBL/GenBank/DDBJ databases">
        <authorList>
            <person name="Tran Van P."/>
        </authorList>
    </citation>
    <scope>NUCLEOTIDE SEQUENCE</scope>
</reference>
<dbReference type="Proteomes" id="UP000759131">
    <property type="component" value="Unassembled WGS sequence"/>
</dbReference>
<evidence type="ECO:0000313" key="16">
    <source>
        <dbReference type="EMBL" id="CAD7622955.1"/>
    </source>
</evidence>
<keyword evidence="5" id="KW-0430">Lectin</keyword>
<feature type="non-terminal residue" evidence="16">
    <location>
        <position position="1"/>
    </location>
</feature>
<evidence type="ECO:0000256" key="8">
    <source>
        <dbReference type="ARBA" id="ARBA00022825"/>
    </source>
</evidence>
<keyword evidence="8 14" id="KW-0720">Serine protease</keyword>
<dbReference type="InterPro" id="IPR009003">
    <property type="entry name" value="Peptidase_S1_PA"/>
</dbReference>
<dbReference type="InterPro" id="IPR018114">
    <property type="entry name" value="TRYPSIN_HIS"/>
</dbReference>
<dbReference type="EC" id="3.4.21.84" evidence="13"/>
<dbReference type="GO" id="GO:0042381">
    <property type="term" value="P:hemolymph coagulation"/>
    <property type="evidence" value="ECO:0007669"/>
    <property type="project" value="UniProtKB-KW"/>
</dbReference>
<dbReference type="OrthoDB" id="6538167at2759"/>
<evidence type="ECO:0000313" key="17">
    <source>
        <dbReference type="Proteomes" id="UP000759131"/>
    </source>
</evidence>
<keyword evidence="4" id="KW-0732">Signal</keyword>
<evidence type="ECO:0000256" key="1">
    <source>
        <dbReference type="ARBA" id="ARBA00022536"/>
    </source>
</evidence>
<comment type="catalytic activity">
    <reaction evidence="12">
        <text>Selective cleavage of 103-Arg-|-Ser-104 and 124-Ile-|-Ile-125 bonds in Limulus clotting factor B to form activated factor B. Cleavage of -Pro-Arg-|-Xaa- bonds in synthetic substrates.</text>
        <dbReference type="EC" id="3.4.21.84"/>
    </reaction>
</comment>
<evidence type="ECO:0000256" key="3">
    <source>
        <dbReference type="ARBA" id="ARBA00022670"/>
    </source>
</evidence>
<dbReference type="PRINTS" id="PR00722">
    <property type="entry name" value="CHYMOTRYPSIN"/>
</dbReference>
<evidence type="ECO:0000256" key="7">
    <source>
        <dbReference type="ARBA" id="ARBA00022820"/>
    </source>
</evidence>
<gene>
    <name evidence="16" type="ORF">OSB1V03_LOCUS3416</name>
</gene>
<dbReference type="GO" id="GO:0006508">
    <property type="term" value="P:proteolysis"/>
    <property type="evidence" value="ECO:0007669"/>
    <property type="project" value="UniProtKB-KW"/>
</dbReference>
<dbReference type="GO" id="GO:0030246">
    <property type="term" value="F:carbohydrate binding"/>
    <property type="evidence" value="ECO:0007669"/>
    <property type="project" value="UniProtKB-KW"/>
</dbReference>
<dbReference type="GO" id="GO:0004252">
    <property type="term" value="F:serine-type endopeptidase activity"/>
    <property type="evidence" value="ECO:0007669"/>
    <property type="project" value="InterPro"/>
</dbReference>
<dbReference type="Gene3D" id="2.40.10.10">
    <property type="entry name" value="Trypsin-like serine proteases"/>
    <property type="match status" value="10"/>
</dbReference>
<proteinExistence type="inferred from homology"/>
<evidence type="ECO:0000256" key="5">
    <source>
        <dbReference type="ARBA" id="ARBA00022734"/>
    </source>
</evidence>
<keyword evidence="1" id="KW-0245">EGF-like domain</keyword>
<evidence type="ECO:0000256" key="4">
    <source>
        <dbReference type="ARBA" id="ARBA00022729"/>
    </source>
</evidence>
<keyword evidence="10" id="KW-1015">Disulfide bond</keyword>
<organism evidence="16">
    <name type="scientific">Medioppia subpectinata</name>
    <dbReference type="NCBI Taxonomy" id="1979941"/>
    <lineage>
        <taxon>Eukaryota</taxon>
        <taxon>Metazoa</taxon>
        <taxon>Ecdysozoa</taxon>
        <taxon>Arthropoda</taxon>
        <taxon>Chelicerata</taxon>
        <taxon>Arachnida</taxon>
        <taxon>Acari</taxon>
        <taxon>Acariformes</taxon>
        <taxon>Sarcoptiformes</taxon>
        <taxon>Oribatida</taxon>
        <taxon>Brachypylina</taxon>
        <taxon>Oppioidea</taxon>
        <taxon>Oppiidae</taxon>
        <taxon>Medioppia</taxon>
    </lineage>
</organism>
<evidence type="ECO:0000256" key="14">
    <source>
        <dbReference type="RuleBase" id="RU363034"/>
    </source>
</evidence>
<dbReference type="PANTHER" id="PTHR24256">
    <property type="entry name" value="TRYPTASE-RELATED"/>
    <property type="match status" value="1"/>
</dbReference>
<dbReference type="PROSITE" id="PS50240">
    <property type="entry name" value="TRYPSIN_DOM"/>
    <property type="match status" value="6"/>
</dbReference>
<dbReference type="PROSITE" id="PS00134">
    <property type="entry name" value="TRYPSIN_HIS"/>
    <property type="match status" value="4"/>
</dbReference>
<dbReference type="CDD" id="cd00190">
    <property type="entry name" value="Tryp_SPc"/>
    <property type="match status" value="6"/>
</dbReference>
<feature type="domain" description="Peptidase S1" evidence="15">
    <location>
        <begin position="749"/>
        <end position="972"/>
    </location>
</feature>
<dbReference type="GO" id="GO:0007155">
    <property type="term" value="P:cell adhesion"/>
    <property type="evidence" value="ECO:0007669"/>
    <property type="project" value="UniProtKB-KW"/>
</dbReference>
<feature type="domain" description="Peptidase S1" evidence="15">
    <location>
        <begin position="510"/>
        <end position="748"/>
    </location>
</feature>
<evidence type="ECO:0000259" key="15">
    <source>
        <dbReference type="PROSITE" id="PS50240"/>
    </source>
</evidence>
<evidence type="ECO:0000256" key="13">
    <source>
        <dbReference type="ARBA" id="ARBA00066707"/>
    </source>
</evidence>
<dbReference type="Pfam" id="PF00089">
    <property type="entry name" value="Trypsin"/>
    <property type="match status" value="7"/>
</dbReference>